<sequence length="202" mass="23017">MIVGSLQYLTLTRPDSTHAVNLASQFMQSPNIEHLRRVKRILRYINGTLHFGLKIISQSPCRLYGYSDADWGGCTTTRRSTTGYSICLGANCISWTSKKQTTVARSSAEAEYRALASTIAERTWIVYLLHDLGVFLRYIPTLYCDNMGALYMTVNLVMHARTKHVEMDYHFVREKVARGQLLTQFMKSKDQLADIHTKALTK</sequence>
<dbReference type="AlphaFoldDB" id="A0AAF0U7W3"/>
<dbReference type="PANTHER" id="PTHR11439:SF524">
    <property type="entry name" value="RNA-DIRECTED DNA POLYMERASE, PROTEIN KINASE RLK-PELLE-DLSV FAMILY"/>
    <property type="match status" value="1"/>
</dbReference>
<gene>
    <name evidence="1" type="ORF">MTR67_034312</name>
</gene>
<dbReference type="PANTHER" id="PTHR11439">
    <property type="entry name" value="GAG-POL-RELATED RETROTRANSPOSON"/>
    <property type="match status" value="1"/>
</dbReference>
<dbReference type="EMBL" id="CP133619">
    <property type="protein sequence ID" value="WMV40927.1"/>
    <property type="molecule type" value="Genomic_DNA"/>
</dbReference>
<dbReference type="SUPFAM" id="SSF56672">
    <property type="entry name" value="DNA/RNA polymerases"/>
    <property type="match status" value="1"/>
</dbReference>
<organism evidence="1 2">
    <name type="scientific">Solanum verrucosum</name>
    <dbReference type="NCBI Taxonomy" id="315347"/>
    <lineage>
        <taxon>Eukaryota</taxon>
        <taxon>Viridiplantae</taxon>
        <taxon>Streptophyta</taxon>
        <taxon>Embryophyta</taxon>
        <taxon>Tracheophyta</taxon>
        <taxon>Spermatophyta</taxon>
        <taxon>Magnoliopsida</taxon>
        <taxon>eudicotyledons</taxon>
        <taxon>Gunneridae</taxon>
        <taxon>Pentapetalae</taxon>
        <taxon>asterids</taxon>
        <taxon>lamiids</taxon>
        <taxon>Solanales</taxon>
        <taxon>Solanaceae</taxon>
        <taxon>Solanoideae</taxon>
        <taxon>Solaneae</taxon>
        <taxon>Solanum</taxon>
    </lineage>
</organism>
<reference evidence="1" key="1">
    <citation type="submission" date="2023-08" db="EMBL/GenBank/DDBJ databases">
        <title>A de novo genome assembly of Solanum verrucosum Schlechtendal, a Mexican diploid species geographically isolated from the other diploid A-genome species in potato relatives.</title>
        <authorList>
            <person name="Hosaka K."/>
        </authorList>
    </citation>
    <scope>NUCLEOTIDE SEQUENCE</scope>
    <source>
        <tissue evidence="1">Young leaves</tissue>
    </source>
</reference>
<dbReference type="Proteomes" id="UP001234989">
    <property type="component" value="Chromosome 8"/>
</dbReference>
<evidence type="ECO:0000313" key="2">
    <source>
        <dbReference type="Proteomes" id="UP001234989"/>
    </source>
</evidence>
<keyword evidence="2" id="KW-1185">Reference proteome</keyword>
<evidence type="ECO:0000313" key="1">
    <source>
        <dbReference type="EMBL" id="WMV40927.1"/>
    </source>
</evidence>
<dbReference type="InterPro" id="IPR043502">
    <property type="entry name" value="DNA/RNA_pol_sf"/>
</dbReference>
<proteinExistence type="predicted"/>
<protein>
    <submittedName>
        <fullName evidence="1">Uncharacterized protein</fullName>
    </submittedName>
</protein>
<accession>A0AAF0U7W3</accession>
<dbReference type="CDD" id="cd09272">
    <property type="entry name" value="RNase_HI_RT_Ty1"/>
    <property type="match status" value="1"/>
</dbReference>
<name>A0AAF0U7W3_SOLVR</name>